<accession>A0A2A9P3C6</accession>
<feature type="compositionally biased region" description="Basic and acidic residues" evidence="1">
    <location>
        <begin position="25"/>
        <end position="35"/>
    </location>
</feature>
<gene>
    <name evidence="2" type="ORF">XA68_17369</name>
</gene>
<evidence type="ECO:0000313" key="2">
    <source>
        <dbReference type="EMBL" id="PFH55939.1"/>
    </source>
</evidence>
<dbReference type="AlphaFoldDB" id="A0A2A9P3C6"/>
<feature type="compositionally biased region" description="Polar residues" evidence="1">
    <location>
        <begin position="1"/>
        <end position="15"/>
    </location>
</feature>
<comment type="caution">
    <text evidence="2">The sequence shown here is derived from an EMBL/GenBank/DDBJ whole genome shotgun (WGS) entry which is preliminary data.</text>
</comment>
<sequence>MTITVAPSGSKSTPRSAVPKASSNAKRDGPDEQRLPAKLLEALKNPNWRQRRSSSSSSNAELPGSEMTSHDGSKGRCRYTPSSGSFESFKVEPDNINNRKISPTDRQFNTRLGSHVPTHAPSARHTQSLDERRDEDVELTGLCHVIRHGNLDASRCGSYGPQLFEMMPLNQDISAGVVHALGGLGYTMPLAVVRRLKLRSDDVPVPSNAGKDCRSGMMTMPMHVCSRSADENQKPGQTLRGAKPARTLTLGGGKQTGRDSAWERVIQKLNKSDERATTTRWSREANDSGYVTASGSEDHVAEVPATDALRHGSFLSGRRAGRVVREHTASDYSVSYAPEMVISRVAEESVIADEGVKHRHDLNPKAREFWSYQSSQSTADNETEPDGEAAAMQLPVEATAPYTPVSMPLLYPLTIAHLPEMPAPQSLQLAPLLGLANATVIDAAARAAAAAASQGPLMQQPIPAPSWPAQTASTTNFGSHSLPTRLQPLAQAVPLERPVAAPVPVPVPVPKPRVPNAWDQQAYEAYIEQRKATEPGYAMECRLRQQRRAKKANPGRVQYDATQLLMLRGKA</sequence>
<organism evidence="2 3">
    <name type="scientific">Ophiocordyceps unilateralis</name>
    <name type="common">Zombie-ant fungus</name>
    <name type="synonym">Torrubia unilateralis</name>
    <dbReference type="NCBI Taxonomy" id="268505"/>
    <lineage>
        <taxon>Eukaryota</taxon>
        <taxon>Fungi</taxon>
        <taxon>Dikarya</taxon>
        <taxon>Ascomycota</taxon>
        <taxon>Pezizomycotina</taxon>
        <taxon>Sordariomycetes</taxon>
        <taxon>Hypocreomycetidae</taxon>
        <taxon>Hypocreales</taxon>
        <taxon>Ophiocordycipitaceae</taxon>
        <taxon>Ophiocordyceps</taxon>
    </lineage>
</organism>
<proteinExistence type="predicted"/>
<keyword evidence="3" id="KW-1185">Reference proteome</keyword>
<feature type="region of interest" description="Disordered" evidence="1">
    <location>
        <begin position="1"/>
        <end position="107"/>
    </location>
</feature>
<dbReference type="Proteomes" id="UP000037136">
    <property type="component" value="Unassembled WGS sequence"/>
</dbReference>
<name>A0A2A9P3C6_OPHUN</name>
<feature type="region of interest" description="Disordered" evidence="1">
    <location>
        <begin position="228"/>
        <end position="257"/>
    </location>
</feature>
<dbReference type="EMBL" id="LAZP02000711">
    <property type="protein sequence ID" value="PFH55939.1"/>
    <property type="molecule type" value="Genomic_DNA"/>
</dbReference>
<reference evidence="2 3" key="2">
    <citation type="journal article" date="2017" name="Sci. Rep.">
        <title>Ant-infecting Ophiocordyceps genomes reveal a high diversity of potential behavioral manipulation genes and a possible major role for enterotoxins.</title>
        <authorList>
            <person name="de Bekker C."/>
            <person name="Ohm R.A."/>
            <person name="Evans H.C."/>
            <person name="Brachmann A."/>
            <person name="Hughes D.P."/>
        </authorList>
    </citation>
    <scope>NUCLEOTIDE SEQUENCE [LARGE SCALE GENOMIC DNA]</scope>
    <source>
        <strain evidence="2 3">SC16a</strain>
    </source>
</reference>
<feature type="compositionally biased region" description="Polar residues" evidence="1">
    <location>
        <begin position="95"/>
        <end position="107"/>
    </location>
</feature>
<evidence type="ECO:0000313" key="3">
    <source>
        <dbReference type="Proteomes" id="UP000037136"/>
    </source>
</evidence>
<dbReference type="OrthoDB" id="4755921at2759"/>
<feature type="region of interest" description="Disordered" evidence="1">
    <location>
        <begin position="112"/>
        <end position="131"/>
    </location>
</feature>
<evidence type="ECO:0000256" key="1">
    <source>
        <dbReference type="SAM" id="MobiDB-lite"/>
    </source>
</evidence>
<protein>
    <submittedName>
        <fullName evidence="2">Uncharacterized protein</fullName>
    </submittedName>
</protein>
<reference evidence="2 3" key="1">
    <citation type="journal article" date="2015" name="BMC Genomics">
        <title>Gene expression during zombie ant biting behavior reflects the complexity underlying fungal parasitic behavioral manipulation.</title>
        <authorList>
            <person name="de Bekker C."/>
            <person name="Ohm R.A."/>
            <person name="Loreto R.G."/>
            <person name="Sebastian A."/>
            <person name="Albert I."/>
            <person name="Merrow M."/>
            <person name="Brachmann A."/>
            <person name="Hughes D.P."/>
        </authorList>
    </citation>
    <scope>NUCLEOTIDE SEQUENCE [LARGE SCALE GENOMIC DNA]</scope>
    <source>
        <strain evidence="2 3">SC16a</strain>
    </source>
</reference>